<organism evidence="3 4">
    <name type="scientific">Corynebacterium gerontici</name>
    <dbReference type="NCBI Taxonomy" id="2079234"/>
    <lineage>
        <taxon>Bacteria</taxon>
        <taxon>Bacillati</taxon>
        <taxon>Actinomycetota</taxon>
        <taxon>Actinomycetes</taxon>
        <taxon>Mycobacteriales</taxon>
        <taxon>Corynebacteriaceae</taxon>
        <taxon>Corynebacterium</taxon>
    </lineage>
</organism>
<protein>
    <submittedName>
        <fullName evidence="3">Glucose-6-phosphate dehydrogenase subunit</fullName>
    </submittedName>
</protein>
<gene>
    <name evidence="3" type="ORF">CGERO_05875</name>
</gene>
<dbReference type="KEGG" id="cgk:CGERO_05875"/>
<evidence type="ECO:0000259" key="2">
    <source>
        <dbReference type="Pfam" id="PF20171"/>
    </source>
</evidence>
<evidence type="ECO:0000313" key="4">
    <source>
        <dbReference type="Proteomes" id="UP000271587"/>
    </source>
</evidence>
<evidence type="ECO:0000313" key="3">
    <source>
        <dbReference type="EMBL" id="AZA11482.1"/>
    </source>
</evidence>
<dbReference type="Proteomes" id="UP000271587">
    <property type="component" value="Chromosome"/>
</dbReference>
<dbReference type="Pfam" id="PF10128">
    <property type="entry name" value="OpcA_G6PD_assem"/>
    <property type="match status" value="1"/>
</dbReference>
<dbReference type="EMBL" id="CP033897">
    <property type="protein sequence ID" value="AZA11482.1"/>
    <property type="molecule type" value="Genomic_DNA"/>
</dbReference>
<reference evidence="3 4" key="1">
    <citation type="submission" date="2018-11" db="EMBL/GenBank/DDBJ databases">
        <authorList>
            <person name="Kleinhagauer T."/>
            <person name="Glaeser S.P."/>
            <person name="Spergser J."/>
            <person name="Ruckert C."/>
            <person name="Kaempfer P."/>
            <person name="Busse H.-J."/>
        </authorList>
    </citation>
    <scope>NUCLEOTIDE SEQUENCE [LARGE SCALE GENOMIC DNA]</scope>
    <source>
        <strain evidence="3 4">W8</strain>
    </source>
</reference>
<dbReference type="PANTHER" id="PTHR38658">
    <property type="entry name" value="OXPP CYCLE PROTEIN OPCA-RELATED"/>
    <property type="match status" value="1"/>
</dbReference>
<sequence>MIFELPNTDTREISKTLVRARETGGQVTTSRVLTLIIVAKESDDVEAITKATTEASREHPSRVILLVSGDEDATSSLDASVSIGGDAGASELVIMRLQGEVAKHLVHVVTPLLLPDTPIVAWWPSSAPVNPSEDPIGKIAQRRITDTYNDPPADALYNRRNNYASGDSDLSWARITPWRGVVASSLDLPPHEEVHDVRVFGAAENPSVDLAAGWLANRLGVTVTRHACDMEDALDEFGQSAIPVKRVELDRPSGTMVLEMQEDQSTLALSIPGRATALVALNRRSESDCLAEELRHLDPDIAYADTLKCLNHIEFATDTPAS</sequence>
<dbReference type="Pfam" id="PF20171">
    <property type="entry name" value="OpcA_G6PD_C"/>
    <property type="match status" value="1"/>
</dbReference>
<keyword evidence="4" id="KW-1185">Reference proteome</keyword>
<feature type="domain" description="Glucose-6-phosphate dehydrogenase assembly protein OpcA C-terminal" evidence="2">
    <location>
        <begin position="166"/>
        <end position="307"/>
    </location>
</feature>
<dbReference type="PANTHER" id="PTHR38658:SF1">
    <property type="entry name" value="OXPP CYCLE PROTEIN OPCA-RELATED"/>
    <property type="match status" value="1"/>
</dbReference>
<name>A0A3G6J0K3_9CORY</name>
<dbReference type="RefSeq" id="WP_123934111.1">
    <property type="nucleotide sequence ID" value="NZ_CP033897.1"/>
</dbReference>
<accession>A0A3G6J0K3</accession>
<dbReference type="AlphaFoldDB" id="A0A3G6J0K3"/>
<dbReference type="OrthoDB" id="128564at2"/>
<evidence type="ECO:0000259" key="1">
    <source>
        <dbReference type="Pfam" id="PF10128"/>
    </source>
</evidence>
<feature type="domain" description="Glucose-6-phosphate dehydrogenase assembly protein OpcA N-terminal" evidence="1">
    <location>
        <begin position="53"/>
        <end position="160"/>
    </location>
</feature>
<dbReference type="InterPro" id="IPR004555">
    <property type="entry name" value="G6PDH_assembly_OpcA"/>
</dbReference>
<dbReference type="InterPro" id="IPR046802">
    <property type="entry name" value="OpcA_G6PD_C"/>
</dbReference>
<proteinExistence type="predicted"/>
<dbReference type="InterPro" id="IPR046801">
    <property type="entry name" value="OpcA_G6PD_N"/>
</dbReference>